<dbReference type="InterPro" id="IPR010898">
    <property type="entry name" value="Hpre_diP_synth_I"/>
</dbReference>
<dbReference type="Gene3D" id="1.10.1760.20">
    <property type="match status" value="1"/>
</dbReference>
<accession>A0A7L7KP46</accession>
<keyword evidence="1" id="KW-1133">Transmembrane helix</keyword>
<gene>
    <name evidence="2" type="ORF">G4Z02_01500</name>
</gene>
<dbReference type="RefSeq" id="WP_258878086.1">
    <property type="nucleotide sequence ID" value="NZ_CP048914.1"/>
</dbReference>
<dbReference type="AlphaFoldDB" id="A0A7L7KP46"/>
<name>A0A7L7KP46_9MOLU</name>
<proteinExistence type="predicted"/>
<dbReference type="InterPro" id="IPR014535">
    <property type="entry name" value="Hpre_diP_synt_I"/>
</dbReference>
<keyword evidence="1" id="KW-0472">Membrane</keyword>
<keyword evidence="3" id="KW-1185">Reference proteome</keyword>
<keyword evidence="1" id="KW-0812">Transmembrane</keyword>
<reference evidence="2 3" key="1">
    <citation type="submission" date="2020-02" db="EMBL/GenBank/DDBJ databases">
        <authorList>
            <person name="Zheng R.K."/>
            <person name="Sun C.M."/>
        </authorList>
    </citation>
    <scope>NUCLEOTIDE SEQUENCE [LARGE SCALE GENOMIC DNA]</scope>
    <source>
        <strain evidence="3">zrk13</strain>
    </source>
</reference>
<evidence type="ECO:0000313" key="2">
    <source>
        <dbReference type="EMBL" id="QMS84473.1"/>
    </source>
</evidence>
<evidence type="ECO:0000256" key="1">
    <source>
        <dbReference type="SAM" id="Phobius"/>
    </source>
</evidence>
<dbReference type="EMBL" id="CP048914">
    <property type="protein sequence ID" value="QMS84473.1"/>
    <property type="molecule type" value="Genomic_DNA"/>
</dbReference>
<dbReference type="Proteomes" id="UP000514720">
    <property type="component" value="Chromosome"/>
</dbReference>
<dbReference type="Pfam" id="PF07456">
    <property type="entry name" value="Hpre_diP_synt_I"/>
    <property type="match status" value="1"/>
</dbReference>
<protein>
    <submittedName>
        <fullName evidence="2">Gx transporter family protein</fullName>
    </submittedName>
</protein>
<feature type="transmembrane region" description="Helical" evidence="1">
    <location>
        <begin position="34"/>
        <end position="51"/>
    </location>
</feature>
<feature type="transmembrane region" description="Helical" evidence="1">
    <location>
        <begin position="103"/>
        <end position="127"/>
    </location>
</feature>
<organism evidence="2 3">
    <name type="scientific">Candidatus Xianfuyuplasma coldseepsis</name>
    <dbReference type="NCBI Taxonomy" id="2782163"/>
    <lineage>
        <taxon>Bacteria</taxon>
        <taxon>Bacillati</taxon>
        <taxon>Mycoplasmatota</taxon>
        <taxon>Mollicutes</taxon>
        <taxon>Candidatus Izemoplasmatales</taxon>
        <taxon>Candidatus Izemoplasmataceae</taxon>
        <taxon>Candidatus Xianfuyuplasma</taxon>
    </lineage>
</organism>
<dbReference type="KEGG" id="xcl:G4Z02_01500"/>
<dbReference type="PIRSF" id="PIRSF027391">
    <property type="entry name" value="Hpre_diP_synt_I"/>
    <property type="match status" value="1"/>
</dbReference>
<evidence type="ECO:0000313" key="3">
    <source>
        <dbReference type="Proteomes" id="UP000514720"/>
    </source>
</evidence>
<feature type="transmembrane region" description="Helical" evidence="1">
    <location>
        <begin position="133"/>
        <end position="154"/>
    </location>
</feature>
<sequence length="165" mass="18392">MRTKRLTLLAILLAISIVLSIVESMIPIPIPVPGVKLGLANVVTILILFIYGDRDAFTILLLRIILVGLLRGNIFSVTFFLSLSGGMVAYLMMFLFKHLKRFNIISISIMGAFGHSVGQIVMAIFIIERRELIFYFPYILVLSIVTGVFTGMIATRSLQIMKKAL</sequence>
<feature type="transmembrane region" description="Helical" evidence="1">
    <location>
        <begin position="78"/>
        <end position="96"/>
    </location>
</feature>